<name>A0A9D1XZM2_9FIRM</name>
<dbReference type="Pfam" id="PF05175">
    <property type="entry name" value="MTS"/>
    <property type="match status" value="1"/>
</dbReference>
<proteinExistence type="predicted"/>
<dbReference type="GO" id="GO:0008757">
    <property type="term" value="F:S-adenosylmethionine-dependent methyltransferase activity"/>
    <property type="evidence" value="ECO:0007669"/>
    <property type="project" value="UniProtKB-ARBA"/>
</dbReference>
<reference evidence="2" key="1">
    <citation type="journal article" date="2021" name="PeerJ">
        <title>Extensive microbial diversity within the chicken gut microbiome revealed by metagenomics and culture.</title>
        <authorList>
            <person name="Gilroy R."/>
            <person name="Ravi A."/>
            <person name="Getino M."/>
            <person name="Pursley I."/>
            <person name="Horton D.L."/>
            <person name="Alikhan N.F."/>
            <person name="Baker D."/>
            <person name="Gharbi K."/>
            <person name="Hall N."/>
            <person name="Watson M."/>
            <person name="Adriaenssens E.M."/>
            <person name="Foster-Nyarko E."/>
            <person name="Jarju S."/>
            <person name="Secka A."/>
            <person name="Antonio M."/>
            <person name="Oren A."/>
            <person name="Chaudhuri R.R."/>
            <person name="La Ragione R."/>
            <person name="Hildebrand F."/>
            <person name="Pallen M.J."/>
        </authorList>
    </citation>
    <scope>NUCLEOTIDE SEQUENCE</scope>
    <source>
        <strain evidence="2">ChiHecec2B26-7398</strain>
    </source>
</reference>
<feature type="domain" description="Methyltransferase small" evidence="1">
    <location>
        <begin position="25"/>
        <end position="159"/>
    </location>
</feature>
<gene>
    <name evidence="2" type="ORF">H9846_00660</name>
</gene>
<protein>
    <submittedName>
        <fullName evidence="2">Methyltransferase</fullName>
    </submittedName>
</protein>
<dbReference type="GO" id="GO:0003676">
    <property type="term" value="F:nucleic acid binding"/>
    <property type="evidence" value="ECO:0007669"/>
    <property type="project" value="InterPro"/>
</dbReference>
<dbReference type="Proteomes" id="UP000886751">
    <property type="component" value="Unassembled WGS sequence"/>
</dbReference>
<dbReference type="InterPro" id="IPR002052">
    <property type="entry name" value="DNA_methylase_N6_adenine_CS"/>
</dbReference>
<evidence type="ECO:0000259" key="1">
    <source>
        <dbReference type="Pfam" id="PF05175"/>
    </source>
</evidence>
<comment type="caution">
    <text evidence="2">The sequence shown here is derived from an EMBL/GenBank/DDBJ whole genome shotgun (WGS) entry which is preliminary data.</text>
</comment>
<dbReference type="PANTHER" id="PTHR47739">
    <property type="entry name" value="TRNA1(VAL) (ADENINE(37)-N6)-METHYLTRANSFERASE"/>
    <property type="match status" value="1"/>
</dbReference>
<dbReference type="InterPro" id="IPR050210">
    <property type="entry name" value="tRNA_Adenine-N(6)_MTase"/>
</dbReference>
<evidence type="ECO:0000313" key="3">
    <source>
        <dbReference type="Proteomes" id="UP000886751"/>
    </source>
</evidence>
<organism evidence="2 3">
    <name type="scientific">Candidatus Gemmiger excrementipullorum</name>
    <dbReference type="NCBI Taxonomy" id="2838610"/>
    <lineage>
        <taxon>Bacteria</taxon>
        <taxon>Bacillati</taxon>
        <taxon>Bacillota</taxon>
        <taxon>Clostridia</taxon>
        <taxon>Eubacteriales</taxon>
        <taxon>Gemmiger</taxon>
    </lineage>
</organism>
<dbReference type="PROSITE" id="PS00092">
    <property type="entry name" value="N6_MTASE"/>
    <property type="match status" value="1"/>
</dbReference>
<dbReference type="CDD" id="cd02440">
    <property type="entry name" value="AdoMet_MTases"/>
    <property type="match status" value="1"/>
</dbReference>
<dbReference type="EMBL" id="DXEI01000014">
    <property type="protein sequence ID" value="HIX93961.1"/>
    <property type="molecule type" value="Genomic_DNA"/>
</dbReference>
<dbReference type="Gene3D" id="3.40.50.150">
    <property type="entry name" value="Vaccinia Virus protein VP39"/>
    <property type="match status" value="1"/>
</dbReference>
<dbReference type="GO" id="GO:0032259">
    <property type="term" value="P:methylation"/>
    <property type="evidence" value="ECO:0007669"/>
    <property type="project" value="UniProtKB-KW"/>
</dbReference>
<evidence type="ECO:0000313" key="2">
    <source>
        <dbReference type="EMBL" id="HIX93961.1"/>
    </source>
</evidence>
<sequence>MTRTEILDHGTRVLTAPGAAFGTDALLLARFARPRRDERALDLCSGCGIVALCWHDAGHRGPCTAVELDPAASALCAAAVRQNGAGHIEPLCADVRGFCRAGPQQGRYDFAACNPPYFTAGPRSPDPVRAAARHADTCTLADAVGAAARALREGGRFVLCHRPDQLAEVLCALRAARLEPKRLAFARQRPGSVPWLFVVEAQKGRRPGLKLEPDLLVEAGAARYGTQKGENEDGTV</sequence>
<keyword evidence="2" id="KW-0808">Transferase</keyword>
<dbReference type="GO" id="GO:0008170">
    <property type="term" value="F:N-methyltransferase activity"/>
    <property type="evidence" value="ECO:0007669"/>
    <property type="project" value="UniProtKB-ARBA"/>
</dbReference>
<dbReference type="SUPFAM" id="SSF53335">
    <property type="entry name" value="S-adenosyl-L-methionine-dependent methyltransferases"/>
    <property type="match status" value="1"/>
</dbReference>
<accession>A0A9D1XZM2</accession>
<reference evidence="2" key="2">
    <citation type="submission" date="2021-04" db="EMBL/GenBank/DDBJ databases">
        <authorList>
            <person name="Gilroy R."/>
        </authorList>
    </citation>
    <scope>NUCLEOTIDE SEQUENCE</scope>
    <source>
        <strain evidence="2">ChiHecec2B26-7398</strain>
    </source>
</reference>
<dbReference type="InterPro" id="IPR029063">
    <property type="entry name" value="SAM-dependent_MTases_sf"/>
</dbReference>
<dbReference type="InterPro" id="IPR007848">
    <property type="entry name" value="Small_mtfrase_dom"/>
</dbReference>
<keyword evidence="2" id="KW-0489">Methyltransferase</keyword>
<dbReference type="AlphaFoldDB" id="A0A9D1XZM2"/>
<dbReference type="PANTHER" id="PTHR47739:SF1">
    <property type="entry name" value="TRNA1(VAL) (ADENINE(37)-N6)-METHYLTRANSFERASE"/>
    <property type="match status" value="1"/>
</dbReference>